<dbReference type="GO" id="GO:0008233">
    <property type="term" value="F:peptidase activity"/>
    <property type="evidence" value="ECO:0007669"/>
    <property type="project" value="UniProtKB-KW"/>
</dbReference>
<keyword evidence="2" id="KW-0378">Hydrolase</keyword>
<evidence type="ECO:0000256" key="1">
    <source>
        <dbReference type="SAM" id="MobiDB-lite"/>
    </source>
</evidence>
<keyword evidence="2" id="KW-0645">Protease</keyword>
<dbReference type="GO" id="GO:0006508">
    <property type="term" value="P:proteolysis"/>
    <property type="evidence" value="ECO:0007669"/>
    <property type="project" value="UniProtKB-KW"/>
</dbReference>
<protein>
    <submittedName>
        <fullName evidence="2">Prohead serine protease</fullName>
    </submittedName>
</protein>
<feature type="compositionally biased region" description="Basic and acidic residues" evidence="1">
    <location>
        <begin position="325"/>
        <end position="349"/>
    </location>
</feature>
<dbReference type="SUPFAM" id="SSF50789">
    <property type="entry name" value="Herpes virus serine proteinase, assemblin"/>
    <property type="match status" value="1"/>
</dbReference>
<accession>A0A8S5N6X7</accession>
<feature type="compositionally biased region" description="Basic and acidic residues" evidence="1">
    <location>
        <begin position="278"/>
        <end position="308"/>
    </location>
</feature>
<reference evidence="2" key="1">
    <citation type="journal article" date="2021" name="Proc. Natl. Acad. Sci. U.S.A.">
        <title>A Catalog of Tens of Thousands of Viruses from Human Metagenomes Reveals Hidden Associations with Chronic Diseases.</title>
        <authorList>
            <person name="Tisza M.J."/>
            <person name="Buck C.B."/>
        </authorList>
    </citation>
    <scope>NUCLEOTIDE SEQUENCE</scope>
    <source>
        <strain evidence="2">Ctsip2</strain>
    </source>
</reference>
<evidence type="ECO:0000313" key="2">
    <source>
        <dbReference type="EMBL" id="DAD89867.1"/>
    </source>
</evidence>
<feature type="region of interest" description="Disordered" evidence="1">
    <location>
        <begin position="218"/>
        <end position="240"/>
    </location>
</feature>
<proteinExistence type="predicted"/>
<sequence>MFNWGVRQDKKAVNAIILGEGSEKGRPFKARFLQAGLVKYDFGVCLLQKETIDKFIDTFKGCPVIINHKDNITEADKVGVVQNIWFSDKDGWYWCDGVLTDDKAVKLVENGYNVSCQYAITDYSINNDSKLHNGNPYDKEILNGLFEHLAIVDNPRYEGAYIAVNAYIAQNAIARSEDLTINKYQPVFDWIRNFKGGTMDKETKGLFESLIDALKARNEADAEKDKEEKEAENKKAKNEDVDKRDIIRQIMAIAGKREDDEDVRTIAKLAEKLAYDKSEAGTADNKAKNEDDEKEEKKDDEKKDEASNKCKNKAKNEDDEEKEEKEEKYEELKDDVKEEAENKKAKNAIDEAVNKLYSALVPEPEDVFISEKKGLELGKQIYG</sequence>
<dbReference type="InterPro" id="IPR016913">
    <property type="entry name" value="UCP029215"/>
</dbReference>
<dbReference type="Pfam" id="PF09979">
    <property type="entry name" value="DUF2213"/>
    <property type="match status" value="1"/>
</dbReference>
<dbReference type="EMBL" id="BK015070">
    <property type="protein sequence ID" value="DAD89867.1"/>
    <property type="molecule type" value="Genomic_DNA"/>
</dbReference>
<feature type="region of interest" description="Disordered" evidence="1">
    <location>
        <begin position="278"/>
        <end position="349"/>
    </location>
</feature>
<organism evidence="2">
    <name type="scientific">Myoviridae sp. ctsip2</name>
    <dbReference type="NCBI Taxonomy" id="2826705"/>
    <lineage>
        <taxon>Viruses</taxon>
        <taxon>Duplodnaviria</taxon>
        <taxon>Heunggongvirae</taxon>
        <taxon>Uroviricota</taxon>
        <taxon>Caudoviricetes</taxon>
    </lineage>
</organism>
<name>A0A8S5N6X7_9CAUD</name>